<comment type="caution">
    <text evidence="2">The sequence shown here is derived from an EMBL/GenBank/DDBJ whole genome shotgun (WGS) entry which is preliminary data.</text>
</comment>
<evidence type="ECO:0000256" key="1">
    <source>
        <dbReference type="SAM" id="MobiDB-lite"/>
    </source>
</evidence>
<accession>A0AAJ0BET4</accession>
<dbReference type="Proteomes" id="UP001239445">
    <property type="component" value="Unassembled WGS sequence"/>
</dbReference>
<dbReference type="AlphaFoldDB" id="A0AAJ0BET4"/>
<organism evidence="2 3">
    <name type="scientific">Echria macrotheca</name>
    <dbReference type="NCBI Taxonomy" id="438768"/>
    <lineage>
        <taxon>Eukaryota</taxon>
        <taxon>Fungi</taxon>
        <taxon>Dikarya</taxon>
        <taxon>Ascomycota</taxon>
        <taxon>Pezizomycotina</taxon>
        <taxon>Sordariomycetes</taxon>
        <taxon>Sordariomycetidae</taxon>
        <taxon>Sordariales</taxon>
        <taxon>Schizotheciaceae</taxon>
        <taxon>Echria</taxon>
    </lineage>
</organism>
<name>A0AAJ0BET4_9PEZI</name>
<dbReference type="EMBL" id="MU839831">
    <property type="protein sequence ID" value="KAK1756965.1"/>
    <property type="molecule type" value="Genomic_DNA"/>
</dbReference>
<feature type="region of interest" description="Disordered" evidence="1">
    <location>
        <begin position="33"/>
        <end position="55"/>
    </location>
</feature>
<feature type="compositionally biased region" description="Polar residues" evidence="1">
    <location>
        <begin position="33"/>
        <end position="48"/>
    </location>
</feature>
<gene>
    <name evidence="2" type="ORF">QBC47DRAFT_378176</name>
</gene>
<evidence type="ECO:0000313" key="2">
    <source>
        <dbReference type="EMBL" id="KAK1756965.1"/>
    </source>
</evidence>
<reference evidence="2" key="1">
    <citation type="submission" date="2023-06" db="EMBL/GenBank/DDBJ databases">
        <title>Genome-scale phylogeny and comparative genomics of the fungal order Sordariales.</title>
        <authorList>
            <consortium name="Lawrence Berkeley National Laboratory"/>
            <person name="Hensen N."/>
            <person name="Bonometti L."/>
            <person name="Westerberg I."/>
            <person name="Brannstrom I.O."/>
            <person name="Guillou S."/>
            <person name="Cros-Aarteil S."/>
            <person name="Calhoun S."/>
            <person name="Haridas S."/>
            <person name="Kuo A."/>
            <person name="Mondo S."/>
            <person name="Pangilinan J."/>
            <person name="Riley R."/>
            <person name="Labutti K."/>
            <person name="Andreopoulos B."/>
            <person name="Lipzen A."/>
            <person name="Chen C."/>
            <person name="Yanf M."/>
            <person name="Daum C."/>
            <person name="Ng V."/>
            <person name="Clum A."/>
            <person name="Steindorff A."/>
            <person name="Ohm R."/>
            <person name="Martin F."/>
            <person name="Silar P."/>
            <person name="Natvig D."/>
            <person name="Lalanne C."/>
            <person name="Gautier V."/>
            <person name="Ament-Velasquez S.L."/>
            <person name="Kruys A."/>
            <person name="Hutchinson M.I."/>
            <person name="Powell A.J."/>
            <person name="Barry K."/>
            <person name="Miller A.N."/>
            <person name="Grigoriev I.V."/>
            <person name="Debuchy R."/>
            <person name="Gladieux P."/>
            <person name="Thoren M.H."/>
            <person name="Johannesson H."/>
        </authorList>
    </citation>
    <scope>NUCLEOTIDE SEQUENCE</scope>
    <source>
        <strain evidence="2">PSN4</strain>
    </source>
</reference>
<protein>
    <submittedName>
        <fullName evidence="2">Uncharacterized protein</fullName>
    </submittedName>
</protein>
<proteinExistence type="predicted"/>
<keyword evidence="3" id="KW-1185">Reference proteome</keyword>
<evidence type="ECO:0000313" key="3">
    <source>
        <dbReference type="Proteomes" id="UP001239445"/>
    </source>
</evidence>
<sequence length="121" mass="13611">MTDRGMILTGTFCLLPMAQIILTFIPWAPSTSTQPTPAHLPHSQSTRPSPKKTHPARLLRLSNSVPPIPLLLPKTVAFYEKVTDKDAALYFMRLGTPWWLHILKIRAVGVGIETRFGIRIR</sequence>